<organism evidence="2 3">
    <name type="scientific">Salipiger profundus</name>
    <dbReference type="NCBI Taxonomy" id="1229727"/>
    <lineage>
        <taxon>Bacteria</taxon>
        <taxon>Pseudomonadati</taxon>
        <taxon>Pseudomonadota</taxon>
        <taxon>Alphaproteobacteria</taxon>
        <taxon>Rhodobacterales</taxon>
        <taxon>Roseobacteraceae</taxon>
        <taxon>Salipiger</taxon>
    </lineage>
</organism>
<evidence type="ECO:0000256" key="1">
    <source>
        <dbReference type="SAM" id="Coils"/>
    </source>
</evidence>
<dbReference type="Proteomes" id="UP000186559">
    <property type="component" value="Plasmid pTPRO6"/>
</dbReference>
<dbReference type="KEGG" id="tpro:Ga0080559_TMP5255"/>
<keyword evidence="1" id="KW-0175">Coiled coil</keyword>
<gene>
    <name evidence="2" type="ORF">Ga0080559_TMP5255</name>
</gene>
<accession>A0A1U7DE86</accession>
<name>A0A1U7DE86_9RHOB</name>
<evidence type="ECO:0000313" key="3">
    <source>
        <dbReference type="Proteomes" id="UP000186559"/>
    </source>
</evidence>
<feature type="coiled-coil region" evidence="1">
    <location>
        <begin position="238"/>
        <end position="370"/>
    </location>
</feature>
<evidence type="ECO:0000313" key="2">
    <source>
        <dbReference type="EMBL" id="APX26355.1"/>
    </source>
</evidence>
<proteinExistence type="predicted"/>
<keyword evidence="3" id="KW-1185">Reference proteome</keyword>
<dbReference type="AlphaFoldDB" id="A0A1U7DE86"/>
<dbReference type="EMBL" id="CP014802">
    <property type="protein sequence ID" value="APX26355.1"/>
    <property type="molecule type" value="Genomic_DNA"/>
</dbReference>
<keyword evidence="2" id="KW-0614">Plasmid</keyword>
<geneLocation type="plasmid" evidence="3">
    <name>ptpro6</name>
</geneLocation>
<protein>
    <submittedName>
        <fullName evidence="2">Chromosome partition protein smc</fullName>
    </submittedName>
</protein>
<reference evidence="2 3" key="1">
    <citation type="submission" date="2016-03" db="EMBL/GenBank/DDBJ databases">
        <title>Deep-sea bacteria in the southern Pacific.</title>
        <authorList>
            <person name="Tang K."/>
        </authorList>
    </citation>
    <scope>NUCLEOTIDE SEQUENCE [LARGE SCALE GENOMIC DNA]</scope>
    <source>
        <strain evidence="2 3">JLT2016</strain>
        <plasmid evidence="3">Plasmid ptpro6</plasmid>
    </source>
</reference>
<sequence>MLSWHGPAAADRALAAWLGVPSVAEIDDVAAALAEDERCRAVLICPAPLPELSRALASGTPAARALADWCETARALLVLQRRHRRRLRIVSTGAPEALGDWLEPAPAGPPPQPDWPDALQALLARSLLMSSPEARGMAEELEAAGAGALLGRVDTDAALAAAADLRRAAAEAGGLREGRRRLLRQVFEIEAEISRARFRETALEARVADLDARLATAAGAQAELDRSRATEGQLRDNLAESRRRLAHVETRLQETEGRLEAAETERDRLARSNLQLGEGLDSQQALLREAETRAEALTDQLVALHGVREELETWFFRAQAEESRRAQEAEAAEAAQASLQRSVELQRVALEDREARLARAEAELARYRAGWLARLGGLFGRKER</sequence>